<dbReference type="STRING" id="765420.OSCT_0329"/>
<comment type="caution">
    <text evidence="1">The sequence shown here is derived from an EMBL/GenBank/DDBJ whole genome shotgun (WGS) entry which is preliminary data.</text>
</comment>
<evidence type="ECO:0000313" key="1">
    <source>
        <dbReference type="EMBL" id="EFO81752.1"/>
    </source>
</evidence>
<accession>E1IAH8</accession>
<evidence type="ECO:0000313" key="2">
    <source>
        <dbReference type="Proteomes" id="UP000054010"/>
    </source>
</evidence>
<dbReference type="Proteomes" id="UP000054010">
    <property type="component" value="Unassembled WGS sequence"/>
</dbReference>
<organism evidence="1 2">
    <name type="scientific">Oscillochloris trichoides DG-6</name>
    <dbReference type="NCBI Taxonomy" id="765420"/>
    <lineage>
        <taxon>Bacteria</taxon>
        <taxon>Bacillati</taxon>
        <taxon>Chloroflexota</taxon>
        <taxon>Chloroflexia</taxon>
        <taxon>Chloroflexales</taxon>
        <taxon>Chloroflexineae</taxon>
        <taxon>Oscillochloridaceae</taxon>
        <taxon>Oscillochloris</taxon>
    </lineage>
</organism>
<proteinExistence type="predicted"/>
<keyword evidence="2" id="KW-1185">Reference proteome</keyword>
<gene>
    <name evidence="1" type="ORF">OSCT_0329</name>
</gene>
<reference evidence="1 2" key="1">
    <citation type="journal article" date="2011" name="J. Bacteriol.">
        <title>Draft genome sequence of the anoxygenic filamentous phototrophic bacterium Oscillochloris trichoides subsp. DG-6.</title>
        <authorList>
            <person name="Kuznetsov B.B."/>
            <person name="Ivanovsky R.N."/>
            <person name="Keppen O.I."/>
            <person name="Sukhacheva M.V."/>
            <person name="Bumazhkin B.K."/>
            <person name="Patutina E.O."/>
            <person name="Beletsky A.V."/>
            <person name="Mardanov A.V."/>
            <person name="Baslerov R.V."/>
            <person name="Panteleeva A.N."/>
            <person name="Kolganova T.V."/>
            <person name="Ravin N.V."/>
            <person name="Skryabin K.G."/>
        </authorList>
    </citation>
    <scope>NUCLEOTIDE SEQUENCE [LARGE SCALE GENOMIC DNA]</scope>
    <source>
        <strain evidence="1 2">DG-6</strain>
    </source>
</reference>
<dbReference type="AlphaFoldDB" id="E1IAH8"/>
<dbReference type="HOGENOM" id="CLU_648654_0_0_0"/>
<sequence length="463" mass="51035">MIGECFNPPGGFGAFGTLGLCPIRPALRLFQSAGRIWGFWNARYRAAPRSCHPSFNPPGGFGAFGTAWSLRRIDLLLFQSAGRIWGFWNLGLGRPGRHEVVSIRRADLGLLELIYEDGAWQIDEFQSAGRIWGFWNNRCIVPSMNLQYSSVSIRRADLGLLEPSARGLAPQEVARFNPPGGFGAFGTTLACLNEEEYGDAVSIRRADLGLLEQSSNLEAASAVTVSIRRADLGLLEPPSPSASTTASSWFQSAGRIWGFWNSYRCGHSTTSPQVSIRRADLGLLELLLKRHLIWQLGFNPPGGFGAFGTDYDDDCDDVISHASFNPPGGFGAFGTRVGVVSRPQSHRFQSAGRIWGFWNRGYSTSPNPPRAFQSAGRIWGFWNPIYDSNGPTGAYQFQSAGRIWGFWNGFGNSPGLPMMPVSIRRADLGLLELVFYARSLTTWVRVSIRRADLGLLEPKVYRP</sequence>
<protein>
    <submittedName>
        <fullName evidence="1">Uncharacterized protein</fullName>
    </submittedName>
</protein>
<dbReference type="EMBL" id="ADVR01000005">
    <property type="protein sequence ID" value="EFO81752.1"/>
    <property type="molecule type" value="Genomic_DNA"/>
</dbReference>
<name>E1IAH8_9CHLR</name>